<reference evidence="1" key="1">
    <citation type="submission" date="2015-04" db="UniProtKB">
        <authorList>
            <consortium name="EnsemblPlants"/>
        </authorList>
    </citation>
    <scope>IDENTIFICATION</scope>
</reference>
<dbReference type="Proteomes" id="UP000008021">
    <property type="component" value="Chromosome 1"/>
</dbReference>
<organism evidence="1">
    <name type="scientific">Oryza meridionalis</name>
    <dbReference type="NCBI Taxonomy" id="40149"/>
    <lineage>
        <taxon>Eukaryota</taxon>
        <taxon>Viridiplantae</taxon>
        <taxon>Streptophyta</taxon>
        <taxon>Embryophyta</taxon>
        <taxon>Tracheophyta</taxon>
        <taxon>Spermatophyta</taxon>
        <taxon>Magnoliopsida</taxon>
        <taxon>Liliopsida</taxon>
        <taxon>Poales</taxon>
        <taxon>Poaceae</taxon>
        <taxon>BOP clade</taxon>
        <taxon>Oryzoideae</taxon>
        <taxon>Oryzeae</taxon>
        <taxon>Oryzinae</taxon>
        <taxon>Oryza</taxon>
    </lineage>
</organism>
<sequence length="74" mass="8130">MEANSVVLARIRRGMACFVEELKVEQAKMQGLLDHVDAFPAGGASPTREDYYMRLHHRGVGAGGARQVFGEMPI</sequence>
<dbReference type="AlphaFoldDB" id="A0A0E0BVX8"/>
<accession>A0A0E0BVX8</accession>
<dbReference type="EnsemblPlants" id="OMERI01G00150.2">
    <property type="protein sequence ID" value="OMERI01G00150.2"/>
    <property type="gene ID" value="OMERI01G00150"/>
</dbReference>
<evidence type="ECO:0000313" key="2">
    <source>
        <dbReference type="Proteomes" id="UP000008021"/>
    </source>
</evidence>
<dbReference type="HOGENOM" id="CLU_2691884_0_0_1"/>
<protein>
    <submittedName>
        <fullName evidence="1">Uncharacterized protein</fullName>
    </submittedName>
</protein>
<name>A0A0E0BVX8_9ORYZ</name>
<reference evidence="1" key="2">
    <citation type="submission" date="2018-05" db="EMBL/GenBank/DDBJ databases">
        <title>OmerRS3 (Oryza meridionalis Reference Sequence Version 3).</title>
        <authorList>
            <person name="Zhang J."/>
            <person name="Kudrna D."/>
            <person name="Lee S."/>
            <person name="Talag J."/>
            <person name="Welchert J."/>
            <person name="Wing R.A."/>
        </authorList>
    </citation>
    <scope>NUCLEOTIDE SEQUENCE [LARGE SCALE GENOMIC DNA]</scope>
    <source>
        <strain evidence="1">cv. OR44</strain>
    </source>
</reference>
<keyword evidence="2" id="KW-1185">Reference proteome</keyword>
<proteinExistence type="predicted"/>
<evidence type="ECO:0000313" key="1">
    <source>
        <dbReference type="EnsemblPlants" id="OMERI01G00150.2"/>
    </source>
</evidence>
<dbReference type="Gramene" id="OMERI01G00150.2">
    <property type="protein sequence ID" value="OMERI01G00150.2"/>
    <property type="gene ID" value="OMERI01G00150"/>
</dbReference>